<dbReference type="FunFam" id="2.60.40.10:FF:000495">
    <property type="entry name" value="Periplasmic beta-glucosidase"/>
    <property type="match status" value="1"/>
</dbReference>
<dbReference type="InterPro" id="IPR050288">
    <property type="entry name" value="Cellulose_deg_GH3"/>
</dbReference>
<dbReference type="Pfam" id="PF14310">
    <property type="entry name" value="Fn3-like"/>
    <property type="match status" value="1"/>
</dbReference>
<dbReference type="Gene3D" id="3.40.50.1700">
    <property type="entry name" value="Glycoside hydrolase family 3 C-terminal domain"/>
    <property type="match status" value="1"/>
</dbReference>
<reference evidence="5 6" key="1">
    <citation type="submission" date="2019-01" db="EMBL/GenBank/DDBJ databases">
        <title>Bacillus sp. M5HDSG1-1, whole genome shotgun sequence.</title>
        <authorList>
            <person name="Tuo L."/>
        </authorList>
    </citation>
    <scope>NUCLEOTIDE SEQUENCE [LARGE SCALE GENOMIC DNA]</scope>
    <source>
        <strain evidence="5 6">M5HDSG1-1</strain>
    </source>
</reference>
<evidence type="ECO:0000256" key="3">
    <source>
        <dbReference type="SAM" id="MobiDB-lite"/>
    </source>
</evidence>
<feature type="region of interest" description="Disordered" evidence="3">
    <location>
        <begin position="889"/>
        <end position="934"/>
    </location>
</feature>
<dbReference type="SMART" id="SM01217">
    <property type="entry name" value="Fn3_like"/>
    <property type="match status" value="1"/>
</dbReference>
<dbReference type="InterPro" id="IPR017853">
    <property type="entry name" value="GH"/>
</dbReference>
<dbReference type="Gene3D" id="2.60.40.10">
    <property type="entry name" value="Immunoglobulins"/>
    <property type="match status" value="1"/>
</dbReference>
<dbReference type="GO" id="GO:0009251">
    <property type="term" value="P:glucan catabolic process"/>
    <property type="evidence" value="ECO:0007669"/>
    <property type="project" value="TreeGrafter"/>
</dbReference>
<dbReference type="InterPro" id="IPR002772">
    <property type="entry name" value="Glyco_hydro_3_C"/>
</dbReference>
<dbReference type="SUPFAM" id="SSF52279">
    <property type="entry name" value="Beta-D-glucan exohydrolase, C-terminal domain"/>
    <property type="match status" value="1"/>
</dbReference>
<feature type="compositionally biased region" description="Polar residues" evidence="3">
    <location>
        <begin position="889"/>
        <end position="915"/>
    </location>
</feature>
<dbReference type="EMBL" id="RZTZ01000007">
    <property type="protein sequence ID" value="RVT60192.1"/>
    <property type="molecule type" value="Genomic_DNA"/>
</dbReference>
<dbReference type="Pfam" id="PF00933">
    <property type="entry name" value="Glyco_hydro_3"/>
    <property type="match status" value="1"/>
</dbReference>
<proteinExistence type="inferred from homology"/>
<evidence type="ECO:0000313" key="5">
    <source>
        <dbReference type="EMBL" id="RVT60192.1"/>
    </source>
</evidence>
<dbReference type="InterPro" id="IPR036881">
    <property type="entry name" value="Glyco_hydro_3_C_sf"/>
</dbReference>
<dbReference type="InterPro" id="IPR026891">
    <property type="entry name" value="Fn3-like"/>
</dbReference>
<dbReference type="Proteomes" id="UP000288024">
    <property type="component" value="Unassembled WGS sequence"/>
</dbReference>
<evidence type="ECO:0000313" key="6">
    <source>
        <dbReference type="Proteomes" id="UP000288024"/>
    </source>
</evidence>
<feature type="domain" description="PA14" evidence="4">
    <location>
        <begin position="455"/>
        <end position="612"/>
    </location>
</feature>
<dbReference type="InterPro" id="IPR001764">
    <property type="entry name" value="Glyco_hydro_3_N"/>
</dbReference>
<comment type="caution">
    <text evidence="5">The sequence shown here is derived from an EMBL/GenBank/DDBJ whole genome shotgun (WGS) entry which is preliminary data.</text>
</comment>
<sequence>MTVLSEGKRKLTILGILFMMVLSFAVAPLSTSAEAFPWMNKDLSAKERAQLLVEAMTLEDKIDFITGNVNNYYGFYNEGLDKYGIPALQMADGPVGVRIANPEVQNKQSTALPSAIGLAATWNTETAEKYGDLIGNEAHNTTHNVMLGPGLDIARNAFGARNFESLGEDPYLQGQMATSYVNALQSNNVLVTAKHYLLNNQEKDRFTSDSQASERAINEIYARPFASVIENADLGSVMCSFNQVNSTYACENPDLLTDLLRDNLNFEGFVMSDYGANVSTANSINAGLDLETPGEPYGLWGDELQQAVADGQVKEETIDQSAYRILYQMFDKGLFDNPAQNNPIDIAAHGEIARQIAAETMVLLQNDNKTLPLNTDKLDSLAVIGPDADTASAAGGGSSLVNPTYTVSPLEGIKSRAGSDIQVDYAPGTDSISAGDILPGPNAVPSSFLLPQAGSNENGLQATYWSNKNMEGDPVFEHTAKQVNLNLGFYNYEGFNAQSSKLDSLPTSLNGMMSARYTGVINVPKSGDYTLSTTSYGSSKVYIDGNLVIDNAGEKLGTVEKTVSLEAGKNYDVKIEYKTDYKDATGNDNGGQLRFGWEASDNVVDKNIADAVELAKKSDAAVIVTRTYDSEGYVDRSDMELPNNQEQLIKEVAKVNKNVVVVNESGIAVKMGDWKDKVDSIVQAWYPGQEQGNAIADVLFGDVNPSGKLPVTFPVDEDSTPVNSEEQYPGVDEVTKYTEDIFVGYRGFEQDGIKPAFSFGHGLSYTEFGYKKLKTKVTRSNKAKDQAVEVTLNLKNTGDVTGSEVVQVYTGKLPTNTETAPKQLAGFEKVELKPGKTKKVTIKLDPKAFSYYDEAKNEWVTPTGNVPIYVGSSSSDIRLKGNVQISKNTSNYFNKKNNSGSTNENIISSNGSNKNTAKHEKASKKNKKDDQARR</sequence>
<evidence type="ECO:0000256" key="1">
    <source>
        <dbReference type="ARBA" id="ARBA00005336"/>
    </source>
</evidence>
<dbReference type="SUPFAM" id="SSF51445">
    <property type="entry name" value="(Trans)glycosidases"/>
    <property type="match status" value="1"/>
</dbReference>
<name>A0A3S2U8S9_9BACI</name>
<accession>A0A3S2U8S9</accession>
<dbReference type="InterPro" id="IPR036962">
    <property type="entry name" value="Glyco_hydro_3_N_sf"/>
</dbReference>
<keyword evidence="6" id="KW-1185">Reference proteome</keyword>
<dbReference type="PANTHER" id="PTHR42715">
    <property type="entry name" value="BETA-GLUCOSIDASE"/>
    <property type="match status" value="1"/>
</dbReference>
<dbReference type="InterPro" id="IPR011658">
    <property type="entry name" value="PA14_dom"/>
</dbReference>
<dbReference type="PROSITE" id="PS51820">
    <property type="entry name" value="PA14"/>
    <property type="match status" value="1"/>
</dbReference>
<dbReference type="Gene3D" id="3.20.20.300">
    <property type="entry name" value="Glycoside hydrolase, family 3, N-terminal domain"/>
    <property type="match status" value="1"/>
</dbReference>
<dbReference type="Pfam" id="PF07691">
    <property type="entry name" value="PA14"/>
    <property type="match status" value="1"/>
</dbReference>
<dbReference type="AlphaFoldDB" id="A0A3S2U8S9"/>
<dbReference type="SMART" id="SM00758">
    <property type="entry name" value="PA14"/>
    <property type="match status" value="1"/>
</dbReference>
<evidence type="ECO:0000256" key="2">
    <source>
        <dbReference type="ARBA" id="ARBA00022801"/>
    </source>
</evidence>
<keyword evidence="2" id="KW-0378">Hydrolase</keyword>
<dbReference type="InterPro" id="IPR037524">
    <property type="entry name" value="PA14/GLEYA"/>
</dbReference>
<evidence type="ECO:0000259" key="4">
    <source>
        <dbReference type="PROSITE" id="PS51820"/>
    </source>
</evidence>
<dbReference type="PANTHER" id="PTHR42715:SF10">
    <property type="entry name" value="BETA-GLUCOSIDASE"/>
    <property type="match status" value="1"/>
</dbReference>
<dbReference type="RefSeq" id="WP_127739444.1">
    <property type="nucleotide sequence ID" value="NZ_CP196003.1"/>
</dbReference>
<dbReference type="InterPro" id="IPR013783">
    <property type="entry name" value="Ig-like_fold"/>
</dbReference>
<dbReference type="Pfam" id="PF01915">
    <property type="entry name" value="Glyco_hydro_3_C"/>
    <property type="match status" value="1"/>
</dbReference>
<dbReference type="PRINTS" id="PR00133">
    <property type="entry name" value="GLHYDRLASE3"/>
</dbReference>
<dbReference type="GO" id="GO:0008422">
    <property type="term" value="F:beta-glucosidase activity"/>
    <property type="evidence" value="ECO:0007669"/>
    <property type="project" value="UniProtKB-ARBA"/>
</dbReference>
<organism evidence="5 6">
    <name type="scientific">Niallia taxi</name>
    <dbReference type="NCBI Taxonomy" id="2499688"/>
    <lineage>
        <taxon>Bacteria</taxon>
        <taxon>Bacillati</taxon>
        <taxon>Bacillota</taxon>
        <taxon>Bacilli</taxon>
        <taxon>Bacillales</taxon>
        <taxon>Bacillaceae</taxon>
        <taxon>Niallia</taxon>
    </lineage>
</organism>
<comment type="similarity">
    <text evidence="1">Belongs to the glycosyl hydrolase 3 family.</text>
</comment>
<gene>
    <name evidence="5" type="ORF">EM808_17245</name>
</gene>
<protein>
    <submittedName>
        <fullName evidence="5">Beta-glucosidase</fullName>
    </submittedName>
</protein>
<dbReference type="Gene3D" id="2.60.120.260">
    <property type="entry name" value="Galactose-binding domain-like"/>
    <property type="match status" value="1"/>
</dbReference>